<evidence type="ECO:0000256" key="2">
    <source>
        <dbReference type="ARBA" id="ARBA00023125"/>
    </source>
</evidence>
<gene>
    <name evidence="4" type="ORF">CCAX7_10180</name>
</gene>
<dbReference type="PROSITE" id="PS50949">
    <property type="entry name" value="HTH_GNTR"/>
    <property type="match status" value="1"/>
</dbReference>
<dbReference type="GO" id="GO:0003700">
    <property type="term" value="F:DNA-binding transcription factor activity"/>
    <property type="evidence" value="ECO:0007669"/>
    <property type="project" value="InterPro"/>
</dbReference>
<dbReference type="Pfam" id="PF13377">
    <property type="entry name" value="Peripla_BP_3"/>
    <property type="match status" value="1"/>
</dbReference>
<dbReference type="EMBL" id="AP025739">
    <property type="protein sequence ID" value="BDI28967.1"/>
    <property type="molecule type" value="Genomic_DNA"/>
</dbReference>
<dbReference type="GO" id="GO:0000976">
    <property type="term" value="F:transcription cis-regulatory region binding"/>
    <property type="evidence" value="ECO:0007669"/>
    <property type="project" value="TreeGrafter"/>
</dbReference>
<accession>A0A402CUI0</accession>
<dbReference type="Proteomes" id="UP000287394">
    <property type="component" value="Chromosome"/>
</dbReference>
<dbReference type="InterPro" id="IPR028082">
    <property type="entry name" value="Peripla_BP_I"/>
</dbReference>
<dbReference type="SUPFAM" id="SSF53822">
    <property type="entry name" value="Periplasmic binding protein-like I"/>
    <property type="match status" value="1"/>
</dbReference>
<dbReference type="Gene3D" id="1.10.10.10">
    <property type="entry name" value="Winged helix-like DNA-binding domain superfamily/Winged helix DNA-binding domain"/>
    <property type="match status" value="1"/>
</dbReference>
<keyword evidence="2" id="KW-0238">DNA-binding</keyword>
<dbReference type="CDD" id="cd06267">
    <property type="entry name" value="PBP1_LacI_sugar_binding-like"/>
    <property type="match status" value="1"/>
</dbReference>
<evidence type="ECO:0000313" key="5">
    <source>
        <dbReference type="Proteomes" id="UP000287394"/>
    </source>
</evidence>
<dbReference type="RefSeq" id="WP_119321019.1">
    <property type="nucleotide sequence ID" value="NZ_AP025739.1"/>
</dbReference>
<dbReference type="SMART" id="SM00345">
    <property type="entry name" value="HTH_GNTR"/>
    <property type="match status" value="1"/>
</dbReference>
<dbReference type="InterPro" id="IPR000524">
    <property type="entry name" value="Tscrpt_reg_HTH_GntR"/>
</dbReference>
<dbReference type="SUPFAM" id="SSF46785">
    <property type="entry name" value="Winged helix' DNA-binding domain"/>
    <property type="match status" value="1"/>
</dbReference>
<dbReference type="PANTHER" id="PTHR30146:SF152">
    <property type="entry name" value="TRANSCRIPTIONAL REGULATORY PROTEIN"/>
    <property type="match status" value="1"/>
</dbReference>
<dbReference type="InterPro" id="IPR036390">
    <property type="entry name" value="WH_DNA-bd_sf"/>
</dbReference>
<proteinExistence type="predicted"/>
<evidence type="ECO:0000256" key="3">
    <source>
        <dbReference type="ARBA" id="ARBA00023163"/>
    </source>
</evidence>
<sequence>MTTDQYSKKQRADSARSPVPAYLRIEENIRGRIADGSLAVGTRLASRHNLAKEYGVALSTVQQAFANLIADGVLESFDRNGTFVARAQVLDRTASPPRPDLPLSRAPQAVAFPVAARPSGMTLGIVTTIPIEPLHPPDIGGYWARQVVSTLERAMSGAGGASRFFNRHPKSPSDYPGRLLHGDTVPMADAISALRAAGSDAFVIVGLHDDCDLSDEIVSSVDIDNVPVVYITWHEMRPPLTQISYDNTYAGYQAAKHLLNAGYRRLTFLSPFQAAWLDDRETGVREAVRQARLPAESLEIVHPSARPDAYEWRRADASSHAAIAPLFQRFAASADRGAPWGVIAPNDHTAYAVMQAAEEAGLRAGADFGLIGFDDDSRSSALSLSSVRPPLDQMAEEAVRLLLGGWQGKPVSSQVRLRSNVIARASTALAVNPESDFSE</sequence>
<dbReference type="InterPro" id="IPR046335">
    <property type="entry name" value="LacI/GalR-like_sensor"/>
</dbReference>
<dbReference type="AlphaFoldDB" id="A0A402CUI0"/>
<dbReference type="Pfam" id="PF00392">
    <property type="entry name" value="GntR"/>
    <property type="match status" value="1"/>
</dbReference>
<evidence type="ECO:0000256" key="1">
    <source>
        <dbReference type="ARBA" id="ARBA00023015"/>
    </source>
</evidence>
<keyword evidence="5" id="KW-1185">Reference proteome</keyword>
<dbReference type="InterPro" id="IPR036388">
    <property type="entry name" value="WH-like_DNA-bd_sf"/>
</dbReference>
<dbReference type="OrthoDB" id="9784962at2"/>
<reference evidence="4 5" key="1">
    <citation type="journal article" date="2019" name="Int. J. Syst. Evol. Microbiol.">
        <title>Capsulimonas corticalis gen. nov., sp. nov., an aerobic capsulated bacterium, of a novel bacterial order, Capsulimonadales ord. nov., of the class Armatimonadia of the phylum Armatimonadetes.</title>
        <authorList>
            <person name="Li J."/>
            <person name="Kudo C."/>
            <person name="Tonouchi A."/>
        </authorList>
    </citation>
    <scope>NUCLEOTIDE SEQUENCE [LARGE SCALE GENOMIC DNA]</scope>
    <source>
        <strain evidence="4 5">AX-7</strain>
    </source>
</reference>
<dbReference type="KEGG" id="ccot:CCAX7_10180"/>
<name>A0A402CUI0_9BACT</name>
<keyword evidence="1" id="KW-0805">Transcription regulation</keyword>
<dbReference type="Gene3D" id="3.40.50.2300">
    <property type="match status" value="2"/>
</dbReference>
<organism evidence="4 5">
    <name type="scientific">Capsulimonas corticalis</name>
    <dbReference type="NCBI Taxonomy" id="2219043"/>
    <lineage>
        <taxon>Bacteria</taxon>
        <taxon>Bacillati</taxon>
        <taxon>Armatimonadota</taxon>
        <taxon>Armatimonadia</taxon>
        <taxon>Capsulimonadales</taxon>
        <taxon>Capsulimonadaceae</taxon>
        <taxon>Capsulimonas</taxon>
    </lineage>
</organism>
<evidence type="ECO:0000313" key="4">
    <source>
        <dbReference type="EMBL" id="BDI28967.1"/>
    </source>
</evidence>
<keyword evidence="3" id="KW-0804">Transcription</keyword>
<dbReference type="CDD" id="cd07377">
    <property type="entry name" value="WHTH_GntR"/>
    <property type="match status" value="1"/>
</dbReference>
<protein>
    <submittedName>
        <fullName evidence="4">Uncharacterized protein</fullName>
    </submittedName>
</protein>
<dbReference type="PANTHER" id="PTHR30146">
    <property type="entry name" value="LACI-RELATED TRANSCRIPTIONAL REPRESSOR"/>
    <property type="match status" value="1"/>
</dbReference>